<protein>
    <submittedName>
        <fullName evidence="5">FadR/GntR family transcriptional regulator</fullName>
    </submittedName>
</protein>
<dbReference type="SMART" id="SM00345">
    <property type="entry name" value="HTH_GNTR"/>
    <property type="match status" value="1"/>
</dbReference>
<keyword evidence="3" id="KW-0804">Transcription</keyword>
<comment type="caution">
    <text evidence="5">The sequence shown here is derived from an EMBL/GenBank/DDBJ whole genome shotgun (WGS) entry which is preliminary data.</text>
</comment>
<feature type="domain" description="HTH gntR-type" evidence="4">
    <location>
        <begin position="9"/>
        <end position="77"/>
    </location>
</feature>
<dbReference type="Gene3D" id="1.20.120.530">
    <property type="entry name" value="GntR ligand-binding domain-like"/>
    <property type="match status" value="1"/>
</dbReference>
<dbReference type="SUPFAM" id="SSF46785">
    <property type="entry name" value="Winged helix' DNA-binding domain"/>
    <property type="match status" value="1"/>
</dbReference>
<dbReference type="InterPro" id="IPR036390">
    <property type="entry name" value="WH_DNA-bd_sf"/>
</dbReference>
<keyword evidence="2" id="KW-0238">DNA-binding</keyword>
<dbReference type="Proteomes" id="UP001424441">
    <property type="component" value="Unassembled WGS sequence"/>
</dbReference>
<organism evidence="5 6">
    <name type="scientific">Paenochrobactrum glaciei</name>
    <dbReference type="NCBI Taxonomy" id="486407"/>
    <lineage>
        <taxon>Bacteria</taxon>
        <taxon>Pseudomonadati</taxon>
        <taxon>Pseudomonadota</taxon>
        <taxon>Alphaproteobacteria</taxon>
        <taxon>Hyphomicrobiales</taxon>
        <taxon>Brucellaceae</taxon>
        <taxon>Paenochrobactrum</taxon>
    </lineage>
</organism>
<dbReference type="InterPro" id="IPR011711">
    <property type="entry name" value="GntR_C"/>
</dbReference>
<dbReference type="InterPro" id="IPR036388">
    <property type="entry name" value="WH-like_DNA-bd_sf"/>
</dbReference>
<evidence type="ECO:0000259" key="4">
    <source>
        <dbReference type="PROSITE" id="PS50949"/>
    </source>
</evidence>
<gene>
    <name evidence="5" type="ORF">GCM10008943_32040</name>
</gene>
<evidence type="ECO:0000313" key="6">
    <source>
        <dbReference type="Proteomes" id="UP001424441"/>
    </source>
</evidence>
<keyword evidence="6" id="KW-1185">Reference proteome</keyword>
<dbReference type="PANTHER" id="PTHR43537:SF44">
    <property type="entry name" value="GNTR FAMILY REGULATORY PROTEIN"/>
    <property type="match status" value="1"/>
</dbReference>
<dbReference type="InterPro" id="IPR000524">
    <property type="entry name" value="Tscrpt_reg_HTH_GntR"/>
</dbReference>
<sequence length="233" mass="26373">MRPLELEQRGLPAQIAGEIGRRITLGEYKPGDFLPKELEFLDALNVSRTTLREALAILTTKGFIEAKPRLGTRVRAPEFWNTLDPLVLSWHSDAPDQAAVIEELFELRMAIEPLAAKLAARHGTSVEHEKIRQAYVQMTDLTTSVARAIEADIEFHLSIFQASHNRFLLPVTSVIRAALTVSIPKTMASAHDQLASLRKHEEILLAIENKDEKMSFFKCETLIKETYKRNFEI</sequence>
<dbReference type="RefSeq" id="WP_343807967.1">
    <property type="nucleotide sequence ID" value="NZ_BAAADE010000013.1"/>
</dbReference>
<name>A0ABN1GM77_9HYPH</name>
<evidence type="ECO:0000256" key="3">
    <source>
        <dbReference type="ARBA" id="ARBA00023163"/>
    </source>
</evidence>
<reference evidence="5 6" key="1">
    <citation type="journal article" date="2019" name="Int. J. Syst. Evol. Microbiol.">
        <title>The Global Catalogue of Microorganisms (GCM) 10K type strain sequencing project: providing services to taxonomists for standard genome sequencing and annotation.</title>
        <authorList>
            <consortium name="The Broad Institute Genomics Platform"/>
            <consortium name="The Broad Institute Genome Sequencing Center for Infectious Disease"/>
            <person name="Wu L."/>
            <person name="Ma J."/>
        </authorList>
    </citation>
    <scope>NUCLEOTIDE SEQUENCE [LARGE SCALE GENOMIC DNA]</scope>
    <source>
        <strain evidence="5 6">JCM 15115</strain>
    </source>
</reference>
<accession>A0ABN1GM77</accession>
<proteinExistence type="predicted"/>
<dbReference type="SUPFAM" id="SSF48008">
    <property type="entry name" value="GntR ligand-binding domain-like"/>
    <property type="match status" value="1"/>
</dbReference>
<dbReference type="InterPro" id="IPR008920">
    <property type="entry name" value="TF_FadR/GntR_C"/>
</dbReference>
<evidence type="ECO:0000313" key="5">
    <source>
        <dbReference type="EMBL" id="GAA0614435.1"/>
    </source>
</evidence>
<dbReference type="SMART" id="SM00895">
    <property type="entry name" value="FCD"/>
    <property type="match status" value="1"/>
</dbReference>
<keyword evidence="1" id="KW-0805">Transcription regulation</keyword>
<evidence type="ECO:0000256" key="2">
    <source>
        <dbReference type="ARBA" id="ARBA00023125"/>
    </source>
</evidence>
<dbReference type="EMBL" id="BAAADE010000013">
    <property type="protein sequence ID" value="GAA0614435.1"/>
    <property type="molecule type" value="Genomic_DNA"/>
</dbReference>
<dbReference type="CDD" id="cd07377">
    <property type="entry name" value="WHTH_GntR"/>
    <property type="match status" value="1"/>
</dbReference>
<dbReference type="Pfam" id="PF00392">
    <property type="entry name" value="GntR"/>
    <property type="match status" value="1"/>
</dbReference>
<dbReference type="PANTHER" id="PTHR43537">
    <property type="entry name" value="TRANSCRIPTIONAL REGULATOR, GNTR FAMILY"/>
    <property type="match status" value="1"/>
</dbReference>
<dbReference type="PROSITE" id="PS50949">
    <property type="entry name" value="HTH_GNTR"/>
    <property type="match status" value="1"/>
</dbReference>
<dbReference type="Gene3D" id="1.10.10.10">
    <property type="entry name" value="Winged helix-like DNA-binding domain superfamily/Winged helix DNA-binding domain"/>
    <property type="match status" value="1"/>
</dbReference>
<dbReference type="PRINTS" id="PR00035">
    <property type="entry name" value="HTHGNTR"/>
</dbReference>
<evidence type="ECO:0000256" key="1">
    <source>
        <dbReference type="ARBA" id="ARBA00023015"/>
    </source>
</evidence>
<dbReference type="Pfam" id="PF07729">
    <property type="entry name" value="FCD"/>
    <property type="match status" value="1"/>
</dbReference>